<name>A0AA49JUF5_9BACT</name>
<feature type="domain" description="BIG2" evidence="2">
    <location>
        <begin position="129"/>
        <end position="192"/>
    </location>
</feature>
<evidence type="ECO:0000313" key="5">
    <source>
        <dbReference type="Proteomes" id="UP001229955"/>
    </source>
</evidence>
<dbReference type="SUPFAM" id="SSF55486">
    <property type="entry name" value="Metalloproteases ('zincins'), catalytic domain"/>
    <property type="match status" value="1"/>
</dbReference>
<dbReference type="RefSeq" id="WP_367885110.1">
    <property type="nucleotide sequence ID" value="NZ_CP130612.1"/>
</dbReference>
<evidence type="ECO:0000313" key="3">
    <source>
        <dbReference type="EMBL" id="WKW12232.1"/>
    </source>
</evidence>
<dbReference type="InterPro" id="IPR008964">
    <property type="entry name" value="Invasin/intimin_cell_adhesion"/>
</dbReference>
<dbReference type="EMBL" id="CP130613">
    <property type="protein sequence ID" value="WKW15141.1"/>
    <property type="molecule type" value="Genomic_DNA"/>
</dbReference>
<feature type="chain" id="PRO_5041205822" evidence="1">
    <location>
        <begin position="19"/>
        <end position="672"/>
    </location>
</feature>
<evidence type="ECO:0000256" key="1">
    <source>
        <dbReference type="SAM" id="SignalP"/>
    </source>
</evidence>
<keyword evidence="5" id="KW-1185">Reference proteome</keyword>
<accession>A0AA49JUF5</accession>
<dbReference type="AlphaFoldDB" id="A0AA49JUF5"/>
<dbReference type="Proteomes" id="UP001229955">
    <property type="component" value="Chromosome"/>
</dbReference>
<evidence type="ECO:0000313" key="4">
    <source>
        <dbReference type="EMBL" id="WKW15141.1"/>
    </source>
</evidence>
<dbReference type="KEGG" id="pspc:Strain318_001514"/>
<reference evidence="3" key="1">
    <citation type="submission" date="2023-07" db="EMBL/GenBank/DDBJ databases">
        <authorList>
            <person name="Haufschild T."/>
            <person name="Kallscheuer N."/>
            <person name="Hammer J."/>
            <person name="Kohn T."/>
            <person name="Kabuu M."/>
            <person name="Jogler M."/>
            <person name="Wohfarth N."/>
            <person name="Heuer A."/>
            <person name="Rohde M."/>
            <person name="van Teeseling M.C.F."/>
            <person name="Jogler C."/>
        </authorList>
    </citation>
    <scope>NUCLEOTIDE SEQUENCE</scope>
    <source>
        <strain evidence="3">Strain 138</strain>
        <strain evidence="4">Strain 318</strain>
    </source>
</reference>
<organism evidence="3">
    <name type="scientific">Pseudogemmatithrix spongiicola</name>
    <dbReference type="NCBI Taxonomy" id="3062599"/>
    <lineage>
        <taxon>Bacteria</taxon>
        <taxon>Pseudomonadati</taxon>
        <taxon>Gemmatimonadota</taxon>
        <taxon>Gemmatimonadia</taxon>
        <taxon>Gemmatimonadales</taxon>
        <taxon>Gemmatimonadaceae</taxon>
        <taxon>Pseudogemmatithrix</taxon>
    </lineage>
</organism>
<dbReference type="Pfam" id="PF02368">
    <property type="entry name" value="Big_2"/>
    <property type="match status" value="2"/>
</dbReference>
<gene>
    <name evidence="3" type="ORF">Strain138_001514</name>
    <name evidence="4" type="ORF">Strain318_001514</name>
</gene>
<dbReference type="EMBL" id="CP130612">
    <property type="protein sequence ID" value="WKW12232.1"/>
    <property type="molecule type" value="Genomic_DNA"/>
</dbReference>
<dbReference type="SUPFAM" id="SSF49373">
    <property type="entry name" value="Invasin/intimin cell-adhesion fragments"/>
    <property type="match status" value="2"/>
</dbReference>
<evidence type="ECO:0000259" key="2">
    <source>
        <dbReference type="Pfam" id="PF02368"/>
    </source>
</evidence>
<feature type="signal peptide" evidence="1">
    <location>
        <begin position="1"/>
        <end position="18"/>
    </location>
</feature>
<sequence>MLSALALAACADSGPAVAVFSIEVTAPSATLLVGPGGGQTVQMTATLRSASGDVLTGRRIEWSVDPWGFAFVDDNGLVTARLPGTAVVRARSEERTGAFAITVAPVPVATIDITSPGIALTRTPLAVAAQQVAAVAYDSVGTALPDRTLNWLSRDAAVASVNASGLVTAVGAGSTYVLATGDRGSDSVLVTVTVENGLPAGFDVAITDASWTQASQNAEGTIPMLTGGRAAVVNVMTSAPSAMAAPSVFELRLTDANGATRWSARRSATIPAGATTAANPTLQFLVPAAELAPGLQWELRWNPDGEFSDADAATDRYPRIGRAGLAVVQPPTLKLRFVPVTLTAHNNTTGVVSAANAEEYLRVIRQIAPVGAIEFSIAPPFATSTSFGAPPNGAGSAFWIALLQQLDVERVASAEYADAHWVGVVQPPAGFTFATFGGFGFIPSNGASFGPGTRTFGVINTNWFFRESQTRELVMHELGHNLGRNHAPCGGATGTDVNFPDPGGRVGEGGHDTHSFQRGVAERAFSISSNHGDTMGYCTPVWISTYSYAAMLTFRGSATLAARQATPPTRAVVVHGAVQATGQVSLRHAVLLPATYADAPDAGDWVAIARDASGEVLAQRRFALGRLDHSDSERPIAVAIPLSDLSAARVAWIEVRAPSGTSTRLDVTRGAP</sequence>
<proteinExistence type="predicted"/>
<dbReference type="Gene3D" id="2.60.40.1080">
    <property type="match status" value="2"/>
</dbReference>
<protein>
    <submittedName>
        <fullName evidence="3">Ig-like domain-containing protein</fullName>
    </submittedName>
</protein>
<keyword evidence="1" id="KW-0732">Signal</keyword>
<accession>A0AA49K048</accession>
<dbReference type="InterPro" id="IPR003343">
    <property type="entry name" value="Big_2"/>
</dbReference>
<feature type="domain" description="BIG2" evidence="2">
    <location>
        <begin position="19"/>
        <end position="98"/>
    </location>
</feature>